<evidence type="ECO:0000313" key="1">
    <source>
        <dbReference type="EMBL" id="MCI64055.1"/>
    </source>
</evidence>
<accession>A0A392TW62</accession>
<dbReference type="AlphaFoldDB" id="A0A392TW62"/>
<name>A0A392TW62_9FABA</name>
<sequence length="60" mass="6602">MMSLGDDHDVAGRGVATRSPVLARCRHLLRDLLTSSRYLSPGEAKRQGLCSTCFYDVSKC</sequence>
<reference evidence="1 2" key="1">
    <citation type="journal article" date="2018" name="Front. Plant Sci.">
        <title>Red Clover (Trifolium pratense) and Zigzag Clover (T. medium) - A Picture of Genomic Similarities and Differences.</title>
        <authorList>
            <person name="Dluhosova J."/>
            <person name="Istvanek J."/>
            <person name="Nedelnik J."/>
            <person name="Repkova J."/>
        </authorList>
    </citation>
    <scope>NUCLEOTIDE SEQUENCE [LARGE SCALE GENOMIC DNA]</scope>
    <source>
        <strain evidence="2">cv. 10/8</strain>
        <tissue evidence="1">Leaf</tissue>
    </source>
</reference>
<dbReference type="EMBL" id="LXQA010648511">
    <property type="protein sequence ID" value="MCI64055.1"/>
    <property type="molecule type" value="Genomic_DNA"/>
</dbReference>
<proteinExistence type="predicted"/>
<dbReference type="Proteomes" id="UP000265520">
    <property type="component" value="Unassembled WGS sequence"/>
</dbReference>
<organism evidence="1 2">
    <name type="scientific">Trifolium medium</name>
    <dbReference type="NCBI Taxonomy" id="97028"/>
    <lineage>
        <taxon>Eukaryota</taxon>
        <taxon>Viridiplantae</taxon>
        <taxon>Streptophyta</taxon>
        <taxon>Embryophyta</taxon>
        <taxon>Tracheophyta</taxon>
        <taxon>Spermatophyta</taxon>
        <taxon>Magnoliopsida</taxon>
        <taxon>eudicotyledons</taxon>
        <taxon>Gunneridae</taxon>
        <taxon>Pentapetalae</taxon>
        <taxon>rosids</taxon>
        <taxon>fabids</taxon>
        <taxon>Fabales</taxon>
        <taxon>Fabaceae</taxon>
        <taxon>Papilionoideae</taxon>
        <taxon>50 kb inversion clade</taxon>
        <taxon>NPAAA clade</taxon>
        <taxon>Hologalegina</taxon>
        <taxon>IRL clade</taxon>
        <taxon>Trifolieae</taxon>
        <taxon>Trifolium</taxon>
    </lineage>
</organism>
<feature type="non-terminal residue" evidence="1">
    <location>
        <position position="60"/>
    </location>
</feature>
<keyword evidence="2" id="KW-1185">Reference proteome</keyword>
<evidence type="ECO:0000313" key="2">
    <source>
        <dbReference type="Proteomes" id="UP000265520"/>
    </source>
</evidence>
<comment type="caution">
    <text evidence="1">The sequence shown here is derived from an EMBL/GenBank/DDBJ whole genome shotgun (WGS) entry which is preliminary data.</text>
</comment>
<protein>
    <submittedName>
        <fullName evidence="1">Uncharacterized protein</fullName>
    </submittedName>
</protein>